<evidence type="ECO:0000313" key="2">
    <source>
        <dbReference type="EMBL" id="MDI9242941.1"/>
    </source>
</evidence>
<dbReference type="AlphaFoldDB" id="A0AAP4BAC7"/>
<sequence length="122" mass="13643">MAILCTLGILLFIGWMIDLGTPKCIKSGCNNDVREGGGYCFLHDNSIYRYKSRTSYSGSSKSSGSSTKSSGSSTSKKNYSSVDSYDDGYNAIYEDDDYDWDRYWSDDDYAAGVDDAMEDEEW</sequence>
<comment type="caution">
    <text evidence="2">The sequence shown here is derived from an EMBL/GenBank/DDBJ whole genome shotgun (WGS) entry which is preliminary data.</text>
</comment>
<dbReference type="RefSeq" id="WP_283231375.1">
    <property type="nucleotide sequence ID" value="NZ_JASGBQ010000021.1"/>
</dbReference>
<dbReference type="EMBL" id="JASGBQ010000021">
    <property type="protein sequence ID" value="MDI9242941.1"/>
    <property type="molecule type" value="Genomic_DNA"/>
</dbReference>
<name>A0AAP4BAC7_9FIRM</name>
<dbReference type="Proteomes" id="UP001300383">
    <property type="component" value="Unassembled WGS sequence"/>
</dbReference>
<feature type="compositionally biased region" description="Low complexity" evidence="1">
    <location>
        <begin position="54"/>
        <end position="81"/>
    </location>
</feature>
<reference evidence="2 3" key="1">
    <citation type="submission" date="2023-05" db="EMBL/GenBank/DDBJ databases">
        <title>[ruminococcus] sp. nov., isolated from a pig farm feces dump.</title>
        <authorList>
            <person name="Chang Y.-H."/>
        </authorList>
    </citation>
    <scope>NUCLEOTIDE SEQUENCE [LARGE SCALE GENOMIC DNA]</scope>
    <source>
        <strain evidence="2 3">YH-rum2234</strain>
    </source>
</reference>
<accession>A0AAP4BAC7</accession>
<protein>
    <submittedName>
        <fullName evidence="2">Uncharacterized protein</fullName>
    </submittedName>
</protein>
<gene>
    <name evidence="2" type="ORF">QJ036_10735</name>
</gene>
<proteinExistence type="predicted"/>
<feature type="region of interest" description="Disordered" evidence="1">
    <location>
        <begin position="54"/>
        <end position="87"/>
    </location>
</feature>
<evidence type="ECO:0000256" key="1">
    <source>
        <dbReference type="SAM" id="MobiDB-lite"/>
    </source>
</evidence>
<organism evidence="2 3">
    <name type="scientific">Fusibacillus kribbianus</name>
    <dbReference type="NCBI Taxonomy" id="3044208"/>
    <lineage>
        <taxon>Bacteria</taxon>
        <taxon>Bacillati</taxon>
        <taxon>Bacillota</taxon>
        <taxon>Clostridia</taxon>
        <taxon>Lachnospirales</taxon>
        <taxon>Lachnospiraceae</taxon>
        <taxon>Fusibacillus</taxon>
    </lineage>
</organism>
<evidence type="ECO:0000313" key="3">
    <source>
        <dbReference type="Proteomes" id="UP001300383"/>
    </source>
</evidence>
<keyword evidence="3" id="KW-1185">Reference proteome</keyword>